<feature type="transmembrane region" description="Helical" evidence="1">
    <location>
        <begin position="77"/>
        <end position="98"/>
    </location>
</feature>
<reference evidence="2" key="1">
    <citation type="submission" date="2022-12" db="EMBL/GenBank/DDBJ databases">
        <title>Reference genome sequencing for broad-spectrum identification of bacterial and archaeal isolates by mass spectrometry.</title>
        <authorList>
            <person name="Sekiguchi Y."/>
            <person name="Tourlousse D.M."/>
        </authorList>
    </citation>
    <scope>NUCLEOTIDE SEQUENCE</scope>
    <source>
        <strain evidence="2">TSL-P1</strain>
    </source>
</reference>
<dbReference type="EMBL" id="BSDX01000001">
    <property type="protein sequence ID" value="GLI53307.1"/>
    <property type="molecule type" value="Genomic_DNA"/>
</dbReference>
<dbReference type="SUPFAM" id="SSF103501">
    <property type="entry name" value="Respiratory nitrate reductase 1 gamma chain"/>
    <property type="match status" value="1"/>
</dbReference>
<organism evidence="2 3">
    <name type="scientific">Thermodesulfovibrio yellowstonii</name>
    <dbReference type="NCBI Taxonomy" id="28262"/>
    <lineage>
        <taxon>Bacteria</taxon>
        <taxon>Pseudomonadati</taxon>
        <taxon>Nitrospirota</taxon>
        <taxon>Thermodesulfovibrionia</taxon>
        <taxon>Thermodesulfovibrionales</taxon>
        <taxon>Thermodesulfovibrionaceae</taxon>
        <taxon>Thermodesulfovibrio</taxon>
    </lineage>
</organism>
<dbReference type="Gene3D" id="1.20.950.20">
    <property type="entry name" value="Transmembrane di-heme cytochromes, Chain C"/>
    <property type="match status" value="1"/>
</dbReference>
<protein>
    <recommendedName>
        <fullName evidence="4">Nitrate reductase</fullName>
    </recommendedName>
</protein>
<keyword evidence="3" id="KW-1185">Reference proteome</keyword>
<feature type="transmembrane region" description="Helical" evidence="1">
    <location>
        <begin position="151"/>
        <end position="170"/>
    </location>
</feature>
<gene>
    <name evidence="2" type="ORF">TISLANDTSLP1_10000</name>
</gene>
<proteinExistence type="predicted"/>
<sequence length="225" mass="26777">MEQFFKDPSIYTLARGPLVWFAFAVFFIGMFYRIWKILQLAKKERVIYPYLSLKYTLRSVIHWLMPYGSISMKKHPWFTMITFVFHICLIVTPIFLIGHIELWYESWKISWWSLPQGLADAMTVIVIVCVFFLLIRRMLQPDVRFLSGKGDYLSLFIVFLPFITGFLAHYELLFEYKVMLVIHFIAGEIMLISIPFTRLSHMFLFWLTRAHTGSEFGAVRHSKDY</sequence>
<feature type="transmembrane region" description="Helical" evidence="1">
    <location>
        <begin position="12"/>
        <end position="35"/>
    </location>
</feature>
<name>A0A9W6GGJ4_9BACT</name>
<dbReference type="InterPro" id="IPR036197">
    <property type="entry name" value="NarG-like_sf"/>
</dbReference>
<evidence type="ECO:0008006" key="4">
    <source>
        <dbReference type="Google" id="ProtNLM"/>
    </source>
</evidence>
<feature type="transmembrane region" description="Helical" evidence="1">
    <location>
        <begin position="176"/>
        <end position="196"/>
    </location>
</feature>
<dbReference type="Proteomes" id="UP001144297">
    <property type="component" value="Unassembled WGS sequence"/>
</dbReference>
<keyword evidence="1" id="KW-0812">Transmembrane</keyword>
<accession>A0A9W6GGJ4</accession>
<evidence type="ECO:0000256" key="1">
    <source>
        <dbReference type="SAM" id="Phobius"/>
    </source>
</evidence>
<comment type="caution">
    <text evidence="2">The sequence shown here is derived from an EMBL/GenBank/DDBJ whole genome shotgun (WGS) entry which is preliminary data.</text>
</comment>
<dbReference type="AlphaFoldDB" id="A0A9W6GGJ4"/>
<evidence type="ECO:0000313" key="2">
    <source>
        <dbReference type="EMBL" id="GLI53307.1"/>
    </source>
</evidence>
<keyword evidence="1" id="KW-1133">Transmembrane helix</keyword>
<dbReference type="NCBIfam" id="NF045723">
    <property type="entry name" value="memb_anch_TmcC"/>
    <property type="match status" value="1"/>
</dbReference>
<feature type="transmembrane region" description="Helical" evidence="1">
    <location>
        <begin position="118"/>
        <end position="139"/>
    </location>
</feature>
<keyword evidence="1" id="KW-0472">Membrane</keyword>
<evidence type="ECO:0000313" key="3">
    <source>
        <dbReference type="Proteomes" id="UP001144297"/>
    </source>
</evidence>